<protein>
    <submittedName>
        <fullName evidence="1">Uncharacterized protein</fullName>
    </submittedName>
</protein>
<accession>A0A146K0H6</accession>
<feature type="non-terminal residue" evidence="1">
    <location>
        <position position="1"/>
    </location>
</feature>
<evidence type="ECO:0000313" key="1">
    <source>
        <dbReference type="EMBL" id="JAP89274.1"/>
    </source>
</evidence>
<gene>
    <name evidence="1" type="ORF">TPC1_31231</name>
</gene>
<reference evidence="1" key="1">
    <citation type="submission" date="2015-07" db="EMBL/GenBank/DDBJ databases">
        <title>Adaptation to a free-living lifestyle via gene acquisitions in the diplomonad Trepomonas sp. PC1.</title>
        <authorList>
            <person name="Xu F."/>
            <person name="Jerlstrom-Hultqvist J."/>
            <person name="Kolisko M."/>
            <person name="Simpson A.G.B."/>
            <person name="Roger A.J."/>
            <person name="Svard S.G."/>
            <person name="Andersson J.O."/>
        </authorList>
    </citation>
    <scope>NUCLEOTIDE SEQUENCE</scope>
    <source>
        <strain evidence="1">PC1</strain>
    </source>
</reference>
<sequence length="391" mass="46013">EKIFTVVNSFVPYMIKSNGVVFYFDDNLQEHMVLSLDFEVDTDAYYYKGKFYICNDYGKLYVVDIRTHKTTLLSYISFESCVSQFTIVGDFLFYIINQKVNRINLSTNETTEMSLSSEFIYSFCRNILLENYCTNEQMTLGTVSVGGDFIENQKVNELIQTDFFECNNFGIQVIEDKNQFINLRTGQIGNLERKDRKQFYNKVFGATSFPEFADQQIAEYAQYLKQQYQNDNYAQQLELSNEMKQLLGLTGQRASIDEFHETKIDEKFMEMLEKQEIDFEKMQLIKDKLPKLDNFSMLQQLSFKCKGIIIQEISKTPMLLQGCQSSYFFESVGFFLVNVESTIEQKQEYIKAFYLDRCHNYENKATIEQYVIQMKNDIKRTKHSNDQTVVK</sequence>
<proteinExistence type="predicted"/>
<name>A0A146K0H6_9EUKA</name>
<dbReference type="AlphaFoldDB" id="A0A146K0H6"/>
<feature type="non-terminal residue" evidence="1">
    <location>
        <position position="391"/>
    </location>
</feature>
<dbReference type="EMBL" id="GDID01007332">
    <property type="protein sequence ID" value="JAP89274.1"/>
    <property type="molecule type" value="Transcribed_RNA"/>
</dbReference>
<organism evidence="1">
    <name type="scientific">Trepomonas sp. PC1</name>
    <dbReference type="NCBI Taxonomy" id="1076344"/>
    <lineage>
        <taxon>Eukaryota</taxon>
        <taxon>Metamonada</taxon>
        <taxon>Diplomonadida</taxon>
        <taxon>Hexamitidae</taxon>
        <taxon>Hexamitinae</taxon>
        <taxon>Trepomonas</taxon>
    </lineage>
</organism>